<dbReference type="Pfam" id="PF17957">
    <property type="entry name" value="Big_7"/>
    <property type="match status" value="1"/>
</dbReference>
<proteinExistence type="predicted"/>
<dbReference type="OrthoDB" id="103670at2"/>
<organism evidence="2 3">
    <name type="scientific">Terriglobus albidus</name>
    <dbReference type="NCBI Taxonomy" id="1592106"/>
    <lineage>
        <taxon>Bacteria</taxon>
        <taxon>Pseudomonadati</taxon>
        <taxon>Acidobacteriota</taxon>
        <taxon>Terriglobia</taxon>
        <taxon>Terriglobales</taxon>
        <taxon>Acidobacteriaceae</taxon>
        <taxon>Terriglobus</taxon>
    </lineage>
</organism>
<gene>
    <name evidence="2" type="ORF">FTW19_22295</name>
</gene>
<accession>A0A5B9EEK7</accession>
<evidence type="ECO:0000313" key="3">
    <source>
        <dbReference type="Proteomes" id="UP000321820"/>
    </source>
</evidence>
<dbReference type="Gene3D" id="2.60.40.10">
    <property type="entry name" value="Immunoglobulins"/>
    <property type="match status" value="1"/>
</dbReference>
<dbReference type="EMBL" id="CP042806">
    <property type="protein sequence ID" value="QEE30472.1"/>
    <property type="molecule type" value="Genomic_DNA"/>
</dbReference>
<dbReference type="AlphaFoldDB" id="A0A5B9EEK7"/>
<dbReference type="Proteomes" id="UP000321820">
    <property type="component" value="Chromosome"/>
</dbReference>
<reference evidence="2 3" key="1">
    <citation type="submission" date="2019-08" db="EMBL/GenBank/DDBJ databases">
        <title>Complete genome sequence of Terriglobus albidus strain ORNL.</title>
        <authorList>
            <person name="Podar M."/>
        </authorList>
    </citation>
    <scope>NUCLEOTIDE SEQUENCE [LARGE SCALE GENOMIC DNA]</scope>
    <source>
        <strain evidence="2 3">ORNL</strain>
    </source>
</reference>
<feature type="chain" id="PRO_5023091412" description="DNRLRE domain-containing protein" evidence="1">
    <location>
        <begin position="22"/>
        <end position="426"/>
    </location>
</feature>
<evidence type="ECO:0000313" key="2">
    <source>
        <dbReference type="EMBL" id="QEE30472.1"/>
    </source>
</evidence>
<protein>
    <recommendedName>
        <fullName evidence="4">DNRLRE domain-containing protein</fullName>
    </recommendedName>
</protein>
<dbReference type="RefSeq" id="WP_147649785.1">
    <property type="nucleotide sequence ID" value="NZ_CP042806.1"/>
</dbReference>
<evidence type="ECO:0000256" key="1">
    <source>
        <dbReference type="SAM" id="SignalP"/>
    </source>
</evidence>
<evidence type="ECO:0008006" key="4">
    <source>
        <dbReference type="Google" id="ProtNLM"/>
    </source>
</evidence>
<dbReference type="KEGG" id="talb:FTW19_22295"/>
<name>A0A5B9EEK7_9BACT</name>
<dbReference type="InterPro" id="IPR013783">
    <property type="entry name" value="Ig-like_fold"/>
</dbReference>
<keyword evidence="3" id="KW-1185">Reference proteome</keyword>
<keyword evidence="1" id="KW-0732">Signal</keyword>
<sequence>MRSLLLASLLLCVVYVVPASATVAVSSPINNSTVSSSARVAATATTPCAKGVASMGVYVDNSLRYTVVGIKLDTSVALTPGSHLIVVTEWNYCGGSSTASINVTYPPTAGVTVTSPANNSTVGTPAMFVASATTNCPTGIAAIGVYANDKLLYTAAGSTLNAPITLGLGQQNTVVQEWDNCGGYTKTPVKVTVTGTTLKNLQAAPGWNQWGQLPPIYDICDAPCAGVTWSMKQHLITPSKSGNATQFNLGGTVPYSAVLFSNPVLGQGNKMGLTDDSHTLLPTLNNFIYDADVYITNWDITQLQEFDVNMYAAGLGMEWGTECNHLNGNVWDYWNNVEAKWVPTSIPCTMKTGWNHVTLQVQRKPNNDLLYQSVTVNGVVYPMNITVAPKKIPVGWWGMTINYQIGGNYKIAANTTYIDNLHFTYW</sequence>
<feature type="signal peptide" evidence="1">
    <location>
        <begin position="1"/>
        <end position="21"/>
    </location>
</feature>